<dbReference type="PANTHER" id="PTHR11360">
    <property type="entry name" value="MONOCARBOXYLATE TRANSPORTER"/>
    <property type="match status" value="1"/>
</dbReference>
<accession>A0A061AGI6</accession>
<dbReference type="InterPro" id="IPR011701">
    <property type="entry name" value="MFS"/>
</dbReference>
<feature type="transmembrane region" description="Helical" evidence="4">
    <location>
        <begin position="98"/>
        <end position="115"/>
    </location>
</feature>
<evidence type="ECO:0000256" key="2">
    <source>
        <dbReference type="ARBA" id="ARBA00006727"/>
    </source>
</evidence>
<dbReference type="GO" id="GO:0016020">
    <property type="term" value="C:membrane"/>
    <property type="evidence" value="ECO:0007669"/>
    <property type="project" value="UniProtKB-SubCell"/>
</dbReference>
<dbReference type="Pfam" id="PF07690">
    <property type="entry name" value="MFS_1"/>
    <property type="match status" value="1"/>
</dbReference>
<feature type="compositionally biased region" description="Basic and acidic residues" evidence="3">
    <location>
        <begin position="11"/>
        <end position="29"/>
    </location>
</feature>
<evidence type="ECO:0000256" key="3">
    <source>
        <dbReference type="SAM" id="MobiDB-lite"/>
    </source>
</evidence>
<reference evidence="6" key="1">
    <citation type="journal article" date="2014" name="Genome Announc.">
        <title>Draft genome sequence of Rhodosporidium toruloides CECT1137, an oleaginous yeast of biotechnological interest.</title>
        <authorList>
            <person name="Morin N."/>
            <person name="Calcas X."/>
            <person name="Devillers H."/>
            <person name="Durrens P."/>
            <person name="Sherman D.J."/>
            <person name="Nicaud J.-M."/>
            <person name="Neuveglise C."/>
        </authorList>
    </citation>
    <scope>NUCLEOTIDE SEQUENCE</scope>
    <source>
        <strain evidence="6">CECT1137</strain>
    </source>
</reference>
<feature type="transmembrane region" description="Helical" evidence="4">
    <location>
        <begin position="353"/>
        <end position="378"/>
    </location>
</feature>
<dbReference type="InterPro" id="IPR020846">
    <property type="entry name" value="MFS_dom"/>
</dbReference>
<dbReference type="PROSITE" id="PS50850">
    <property type="entry name" value="MFS"/>
    <property type="match status" value="1"/>
</dbReference>
<evidence type="ECO:0000256" key="4">
    <source>
        <dbReference type="SAM" id="Phobius"/>
    </source>
</evidence>
<feature type="region of interest" description="Disordered" evidence="3">
    <location>
        <begin position="1"/>
        <end position="31"/>
    </location>
</feature>
<dbReference type="GO" id="GO:0022857">
    <property type="term" value="F:transmembrane transporter activity"/>
    <property type="evidence" value="ECO:0007669"/>
    <property type="project" value="InterPro"/>
</dbReference>
<dbReference type="InterPro" id="IPR050327">
    <property type="entry name" value="Proton-linked_MCT"/>
</dbReference>
<dbReference type="Gene3D" id="1.20.1250.20">
    <property type="entry name" value="MFS general substrate transporter like domains"/>
    <property type="match status" value="2"/>
</dbReference>
<dbReference type="PANTHER" id="PTHR11360:SF234">
    <property type="entry name" value="MFS-TYPE TRANSPORTER DBAD-RELATED"/>
    <property type="match status" value="1"/>
</dbReference>
<feature type="transmembrane region" description="Helical" evidence="4">
    <location>
        <begin position="152"/>
        <end position="179"/>
    </location>
</feature>
<feature type="transmembrane region" description="Helical" evidence="4">
    <location>
        <begin position="263"/>
        <end position="286"/>
    </location>
</feature>
<feature type="transmembrane region" description="Helical" evidence="4">
    <location>
        <begin position="390"/>
        <end position="412"/>
    </location>
</feature>
<feature type="transmembrane region" description="Helical" evidence="4">
    <location>
        <begin position="424"/>
        <end position="445"/>
    </location>
</feature>
<dbReference type="EMBL" id="LK052936">
    <property type="protein sequence ID" value="CDR36245.1"/>
    <property type="molecule type" value="Genomic_DNA"/>
</dbReference>
<gene>
    <name evidence="6" type="ORF">RHTO0S_01e17414g</name>
</gene>
<dbReference type="SUPFAM" id="SSF103473">
    <property type="entry name" value="MFS general substrate transporter"/>
    <property type="match status" value="1"/>
</dbReference>
<feature type="domain" description="Major facilitator superfamily (MFS) profile" evidence="5">
    <location>
        <begin position="56"/>
        <end position="458"/>
    </location>
</feature>
<feature type="transmembrane region" description="Helical" evidence="4">
    <location>
        <begin position="57"/>
        <end position="78"/>
    </location>
</feature>
<keyword evidence="4" id="KW-1133">Transmembrane helix</keyword>
<dbReference type="OrthoDB" id="6499973at2759"/>
<evidence type="ECO:0000256" key="1">
    <source>
        <dbReference type="ARBA" id="ARBA00004141"/>
    </source>
</evidence>
<proteinExistence type="inferred from homology"/>
<keyword evidence="4" id="KW-0472">Membrane</keyword>
<organism evidence="6">
    <name type="scientific">Rhodotorula toruloides</name>
    <name type="common">Yeast</name>
    <name type="synonym">Rhodosporidium toruloides</name>
    <dbReference type="NCBI Taxonomy" id="5286"/>
    <lineage>
        <taxon>Eukaryota</taxon>
        <taxon>Fungi</taxon>
        <taxon>Dikarya</taxon>
        <taxon>Basidiomycota</taxon>
        <taxon>Pucciniomycotina</taxon>
        <taxon>Microbotryomycetes</taxon>
        <taxon>Sporidiobolales</taxon>
        <taxon>Sporidiobolaceae</taxon>
        <taxon>Rhodotorula</taxon>
    </lineage>
</organism>
<feature type="transmembrane region" description="Helical" evidence="4">
    <location>
        <begin position="217"/>
        <end position="237"/>
    </location>
</feature>
<comment type="subcellular location">
    <subcellularLocation>
        <location evidence="1">Membrane</location>
        <topology evidence="1">Multi-pass membrane protein</topology>
    </subcellularLocation>
</comment>
<dbReference type="AlphaFoldDB" id="A0A061AGI6"/>
<feature type="transmembrane region" description="Helical" evidence="4">
    <location>
        <begin position="186"/>
        <end position="205"/>
    </location>
</feature>
<sequence length="458" mass="48159">MSVSPVSTHIAADDVEKGGNDVEDVKGDGEAGVPEVAKVDEEKPLAPPSFPDGGRRAYMTTLGGVLVLFCTFGTSNTYASFQDEWQRNQLKDYTPSSIAWIGSAHLFILFIMGLPSGRLFDAGYFRYQLPIGSLLWCLGIFMLSLSTEYYQLFLSFSVCLGMALGLVFSPTLSCVASYFSPKKRTAFMGSVAAGAALGAVVFPIITNHVFPRRGFPFGIRILAYIHVALLLLANILMRPRNDIPPRKPPPALPLISSFLKQPATWCACLGCAFVMLGMFIPIFYVQVFVQDHGASPTVVTYALPILNAAACLSRVSIGVAADKFGNLTVAVPVTTLIGGMIFAMLGATSTGGAVAFCVVFGAASGAWVTIMAPSLISLSASVREFGVRAGLGFQFVALASLIGSPVAGAILGATPRTSSGEANYLGVCVFGGCATLVGAGLLAVARGCQVRAKGTQWV</sequence>
<protein>
    <submittedName>
        <fullName evidence="6">RHTO0S01e17414g1_1</fullName>
    </submittedName>
</protein>
<dbReference type="InterPro" id="IPR036259">
    <property type="entry name" value="MFS_trans_sf"/>
</dbReference>
<name>A0A061AGI6_RHOTO</name>
<feature type="transmembrane region" description="Helical" evidence="4">
    <location>
        <begin position="298"/>
        <end position="317"/>
    </location>
</feature>
<evidence type="ECO:0000313" key="6">
    <source>
        <dbReference type="EMBL" id="CDR36245.1"/>
    </source>
</evidence>
<comment type="similarity">
    <text evidence="2">Belongs to the major facilitator superfamily. Monocarboxylate porter (TC 2.A.1.13) family.</text>
</comment>
<keyword evidence="4" id="KW-0812">Transmembrane</keyword>
<evidence type="ECO:0000259" key="5">
    <source>
        <dbReference type="PROSITE" id="PS50850"/>
    </source>
</evidence>
<feature type="transmembrane region" description="Helical" evidence="4">
    <location>
        <begin position="324"/>
        <end position="347"/>
    </location>
</feature>
<feature type="transmembrane region" description="Helical" evidence="4">
    <location>
        <begin position="127"/>
        <end position="146"/>
    </location>
</feature>